<reference evidence="2 3" key="1">
    <citation type="submission" date="2009-01" db="EMBL/GenBank/DDBJ databases">
        <authorList>
            <person name="Qin X."/>
            <person name="Bachman B."/>
            <person name="Battles P."/>
            <person name="Bell A."/>
            <person name="Bess C."/>
            <person name="Bickham C."/>
            <person name="Chaboub L."/>
            <person name="Chen D."/>
            <person name="Coyle M."/>
            <person name="Deiros D.R."/>
            <person name="Dinh H."/>
            <person name="Forbes L."/>
            <person name="Fowler G."/>
            <person name="Francisco L."/>
            <person name="Fu Q."/>
            <person name="Gubbala S."/>
            <person name="Hale W."/>
            <person name="Han Y."/>
            <person name="Hemphill L."/>
            <person name="Highlander S.K."/>
            <person name="Hirani K."/>
            <person name="Hogues M."/>
            <person name="Jackson L."/>
            <person name="Jakkamsetti A."/>
            <person name="Javaid M."/>
            <person name="Jiang H."/>
            <person name="Korchina V."/>
            <person name="Kovar C."/>
            <person name="Lara F."/>
            <person name="Lee S."/>
            <person name="Mata R."/>
            <person name="Mathew T."/>
            <person name="Moen C."/>
            <person name="Morales K."/>
            <person name="Munidasa M."/>
            <person name="Nazareth L."/>
            <person name="Ngo R."/>
            <person name="Nguyen L."/>
            <person name="Okwuonu G."/>
            <person name="Ongeri F."/>
            <person name="Patil S."/>
            <person name="Petrosino J."/>
            <person name="Pham C."/>
            <person name="Pham P."/>
            <person name="Pu L.-L."/>
            <person name="Puazo M."/>
            <person name="Raj R."/>
            <person name="Reid J."/>
            <person name="Rouhana J."/>
            <person name="Saada N."/>
            <person name="Shang Y."/>
            <person name="Simmons D."/>
            <person name="Thornton R."/>
            <person name="Warren J."/>
            <person name="Weissenberger G."/>
            <person name="Zhang J."/>
            <person name="Zhang L."/>
            <person name="Zhou C."/>
            <person name="Zhu D."/>
            <person name="Muzny D."/>
            <person name="Worley K."/>
            <person name="Gibbs R."/>
        </authorList>
    </citation>
    <scope>NUCLEOTIDE SEQUENCE [LARGE SCALE GENOMIC DNA]</scope>
    <source>
        <strain evidence="2 3">ATCC 33300</strain>
    </source>
</reference>
<evidence type="ECO:0000256" key="1">
    <source>
        <dbReference type="SAM" id="Phobius"/>
    </source>
</evidence>
<dbReference type="EMBL" id="ACHB01000057">
    <property type="protein sequence ID" value="EEI91952.1"/>
    <property type="molecule type" value="Genomic_DNA"/>
</dbReference>
<evidence type="ECO:0000313" key="2">
    <source>
        <dbReference type="EMBL" id="EEI91952.1"/>
    </source>
</evidence>
<dbReference type="HOGENOM" id="CLU_1730233_0_0_10"/>
<dbReference type="Proteomes" id="UP000006241">
    <property type="component" value="Unassembled WGS sequence"/>
</dbReference>
<organism evidence="2 3">
    <name type="scientific">Sphingobacterium spiritivorum ATCC 33300</name>
    <dbReference type="NCBI Taxonomy" id="525372"/>
    <lineage>
        <taxon>Bacteria</taxon>
        <taxon>Pseudomonadati</taxon>
        <taxon>Bacteroidota</taxon>
        <taxon>Sphingobacteriia</taxon>
        <taxon>Sphingobacteriales</taxon>
        <taxon>Sphingobacteriaceae</taxon>
        <taxon>Sphingobacterium</taxon>
    </lineage>
</organism>
<feature type="transmembrane region" description="Helical" evidence="1">
    <location>
        <begin position="16"/>
        <end position="37"/>
    </location>
</feature>
<comment type="caution">
    <text evidence="2">The sequence shown here is derived from an EMBL/GenBank/DDBJ whole genome shotgun (WGS) entry which is preliminary data.</text>
</comment>
<sequence length="151" mass="17478">MESMEDGSLMMRVHPVYVYLGYFCLMMCAGIVGGAIYDYGRMDMTEMTLAALLLLIFGACGIYSLSLYYFHKVQYSHEHIICHSYRSKVQTAHWDDIIDATYNPALGYIKLYTRDKKTLVLFHHLKGIILFHQEFIHRKPLVAGKVKLEKT</sequence>
<keyword evidence="1" id="KW-0812">Transmembrane</keyword>
<gene>
    <name evidence="2" type="ORF">HMPREF0765_2412</name>
</gene>
<accession>C2FYK6</accession>
<dbReference type="AlphaFoldDB" id="C2FYK6"/>
<name>C2FYK6_SPHSI</name>
<keyword evidence="1" id="KW-1133">Transmembrane helix</keyword>
<dbReference type="RefSeq" id="WP_003010842.1">
    <property type="nucleotide sequence ID" value="NZ_GG668633.1"/>
</dbReference>
<keyword evidence="1" id="KW-0472">Membrane</keyword>
<feature type="transmembrane region" description="Helical" evidence="1">
    <location>
        <begin position="49"/>
        <end position="70"/>
    </location>
</feature>
<evidence type="ECO:0000313" key="3">
    <source>
        <dbReference type="Proteomes" id="UP000006241"/>
    </source>
</evidence>
<protein>
    <submittedName>
        <fullName evidence="2">Uncharacterized protein</fullName>
    </submittedName>
</protein>
<proteinExistence type="predicted"/>